<evidence type="ECO:0000259" key="1">
    <source>
        <dbReference type="SMART" id="SM00065"/>
    </source>
</evidence>
<dbReference type="InterPro" id="IPR042070">
    <property type="entry name" value="PucR_C-HTH_sf"/>
</dbReference>
<dbReference type="Gene3D" id="1.10.10.2840">
    <property type="entry name" value="PucR C-terminal helix-turn-helix domain"/>
    <property type="match status" value="1"/>
</dbReference>
<accession>A0ABW1AEZ4</accession>
<evidence type="ECO:0000313" key="2">
    <source>
        <dbReference type="EMBL" id="MFC5753103.1"/>
    </source>
</evidence>
<dbReference type="PANTHER" id="PTHR33744:SF1">
    <property type="entry name" value="DNA-BINDING TRANSCRIPTIONAL ACTIVATOR ADER"/>
    <property type="match status" value="1"/>
</dbReference>
<feature type="domain" description="GAF" evidence="1">
    <location>
        <begin position="75"/>
        <end position="226"/>
    </location>
</feature>
<sequence>MEETGPLIPLDDVVALFDMAVDGSLDGGRAAELLGDERAAGRLRRLAVELRRWRRRERELAALFSSARELAELRDPDELLDRLVRRAHELMNTDVTYLSEFQEASGELLVRSTTGTVTPAIRRLRVPAGMGLASEVVRTRVPQWTASYEDAVELSHESGIDQAVRAEGLVSLLGVPMLADEEVLGVLFAANRSAHAFTPDEVALLSAFADHASVVLQTARLLRRARRSTEAAEGAYAELSRHAAAVERAGAVHQDLTAAVLAGGGAEEVAATLARALGRAVTILDRDLEVVAGGEAPTGLSEAVGAAVDASRRSGHCVLLPEGEVAAVAAAVAGGTLLGCLLVGPGGLPIGEVEQRTIERAAQITALLTLSQDAVADAEERVRGELLSDVLADSPARRRDAARRARARHVRLDDLRIGVVAVVAAEQRRPALRAAQGAALPHGLAGEHEGVLTVLLPGDDPEAAARHVHRRLGAAVKGGVLAVAAPVAEDPGLLAERCELARACARLLPALGTVDGAVTTDAYLPYTVLFGPDRRALERFIGRTLGPVLRWDRERNADLLATLRAYVEANGSPTRAARDLGVHTNTMLQRLERITALLGSGWRDPEPFFRLSVAVRLHALGDAARHG</sequence>
<dbReference type="InterPro" id="IPR003018">
    <property type="entry name" value="GAF"/>
</dbReference>
<dbReference type="SMART" id="SM00065">
    <property type="entry name" value="GAF"/>
    <property type="match status" value="1"/>
</dbReference>
<protein>
    <submittedName>
        <fullName evidence="2">Helix-turn-helix domain-containing protein</fullName>
    </submittedName>
</protein>
<comment type="caution">
    <text evidence="2">The sequence shown here is derived from an EMBL/GenBank/DDBJ whole genome shotgun (WGS) entry which is preliminary data.</text>
</comment>
<organism evidence="2 3">
    <name type="scientific">Actinomadura rugatobispora</name>
    <dbReference type="NCBI Taxonomy" id="1994"/>
    <lineage>
        <taxon>Bacteria</taxon>
        <taxon>Bacillati</taxon>
        <taxon>Actinomycetota</taxon>
        <taxon>Actinomycetes</taxon>
        <taxon>Streptosporangiales</taxon>
        <taxon>Thermomonosporaceae</taxon>
        <taxon>Actinomadura</taxon>
    </lineage>
</organism>
<evidence type="ECO:0000313" key="3">
    <source>
        <dbReference type="Proteomes" id="UP001596074"/>
    </source>
</evidence>
<dbReference type="Pfam" id="PF13556">
    <property type="entry name" value="HTH_30"/>
    <property type="match status" value="1"/>
</dbReference>
<keyword evidence="3" id="KW-1185">Reference proteome</keyword>
<dbReference type="SUPFAM" id="SSF55781">
    <property type="entry name" value="GAF domain-like"/>
    <property type="match status" value="1"/>
</dbReference>
<dbReference type="InterPro" id="IPR051448">
    <property type="entry name" value="CdaR-like_regulators"/>
</dbReference>
<reference evidence="3" key="1">
    <citation type="journal article" date="2019" name="Int. J. Syst. Evol. Microbiol.">
        <title>The Global Catalogue of Microorganisms (GCM) 10K type strain sequencing project: providing services to taxonomists for standard genome sequencing and annotation.</title>
        <authorList>
            <consortium name="The Broad Institute Genomics Platform"/>
            <consortium name="The Broad Institute Genome Sequencing Center for Infectious Disease"/>
            <person name="Wu L."/>
            <person name="Ma J."/>
        </authorList>
    </citation>
    <scope>NUCLEOTIDE SEQUENCE [LARGE SCALE GENOMIC DNA]</scope>
    <source>
        <strain evidence="3">KCTC 42087</strain>
    </source>
</reference>
<gene>
    <name evidence="2" type="ORF">ACFPZN_46455</name>
</gene>
<dbReference type="InterPro" id="IPR029016">
    <property type="entry name" value="GAF-like_dom_sf"/>
</dbReference>
<name>A0ABW1AEZ4_9ACTN</name>
<dbReference type="Proteomes" id="UP001596074">
    <property type="component" value="Unassembled WGS sequence"/>
</dbReference>
<dbReference type="InterPro" id="IPR025736">
    <property type="entry name" value="PucR_C-HTH_dom"/>
</dbReference>
<dbReference type="Gene3D" id="3.30.450.40">
    <property type="match status" value="1"/>
</dbReference>
<dbReference type="EMBL" id="JBHSON010000103">
    <property type="protein sequence ID" value="MFC5753103.1"/>
    <property type="molecule type" value="Genomic_DNA"/>
</dbReference>
<dbReference type="PANTHER" id="PTHR33744">
    <property type="entry name" value="CARBOHYDRATE DIACID REGULATOR"/>
    <property type="match status" value="1"/>
</dbReference>
<proteinExistence type="predicted"/>
<dbReference type="RefSeq" id="WP_378289777.1">
    <property type="nucleotide sequence ID" value="NZ_JBHSON010000103.1"/>
</dbReference>
<dbReference type="Pfam" id="PF13185">
    <property type="entry name" value="GAF_2"/>
    <property type="match status" value="1"/>
</dbReference>